<evidence type="ECO:0000313" key="5">
    <source>
        <dbReference type="EMBL" id="SOE48285.1"/>
    </source>
</evidence>
<dbReference type="OrthoDB" id="5241249at2"/>
<dbReference type="InterPro" id="IPR050482">
    <property type="entry name" value="Sensor_HK_TwoCompSys"/>
</dbReference>
<name>A0A2C8YDB2_9MICO</name>
<dbReference type="GO" id="GO:0000155">
    <property type="term" value="F:phosphorelay sensor kinase activity"/>
    <property type="evidence" value="ECO:0007669"/>
    <property type="project" value="InterPro"/>
</dbReference>
<dbReference type="InterPro" id="IPR036890">
    <property type="entry name" value="HATPase_C_sf"/>
</dbReference>
<dbReference type="InterPro" id="IPR003018">
    <property type="entry name" value="GAF"/>
</dbReference>
<evidence type="ECO:0000256" key="2">
    <source>
        <dbReference type="ARBA" id="ARBA00022777"/>
    </source>
</evidence>
<evidence type="ECO:0000256" key="3">
    <source>
        <dbReference type="ARBA" id="ARBA00023012"/>
    </source>
</evidence>
<dbReference type="Gene3D" id="3.30.565.10">
    <property type="entry name" value="Histidine kinase-like ATPase, C-terminal domain"/>
    <property type="match status" value="1"/>
</dbReference>
<dbReference type="AlphaFoldDB" id="A0A2C8YDB2"/>
<accession>A0A2C8YDB2</accession>
<keyword evidence="6" id="KW-1185">Reference proteome</keyword>
<dbReference type="Pfam" id="PF13185">
    <property type="entry name" value="GAF_2"/>
    <property type="match status" value="2"/>
</dbReference>
<dbReference type="SUPFAM" id="SSF55781">
    <property type="entry name" value="GAF domain-like"/>
    <property type="match status" value="2"/>
</dbReference>
<dbReference type="PANTHER" id="PTHR24421:SF56">
    <property type="entry name" value="OXYGEN SENSOR HISTIDINE KINASE RESPONSE REGULATOR DOST"/>
    <property type="match status" value="1"/>
</dbReference>
<dbReference type="Proteomes" id="UP000219440">
    <property type="component" value="Unassembled WGS sequence"/>
</dbReference>
<dbReference type="RefSeq" id="WP_097059421.1">
    <property type="nucleotide sequence ID" value="NZ_BMLC01000002.1"/>
</dbReference>
<dbReference type="PANTHER" id="PTHR24421">
    <property type="entry name" value="NITRATE/NITRITE SENSOR PROTEIN NARX-RELATED"/>
    <property type="match status" value="1"/>
</dbReference>
<dbReference type="Gene3D" id="1.20.5.1930">
    <property type="match status" value="1"/>
</dbReference>
<evidence type="ECO:0000259" key="4">
    <source>
        <dbReference type="SMART" id="SM00065"/>
    </source>
</evidence>
<evidence type="ECO:0000256" key="1">
    <source>
        <dbReference type="ARBA" id="ARBA00022679"/>
    </source>
</evidence>
<feature type="domain" description="GAF" evidence="4">
    <location>
        <begin position="205"/>
        <end position="347"/>
    </location>
</feature>
<gene>
    <name evidence="5" type="ORF">SAMN06296378_0246</name>
</gene>
<protein>
    <submittedName>
        <fullName evidence="5">GAF domain-containing protein</fullName>
    </submittedName>
</protein>
<evidence type="ECO:0000313" key="6">
    <source>
        <dbReference type="Proteomes" id="UP000219440"/>
    </source>
</evidence>
<reference evidence="5 6" key="1">
    <citation type="submission" date="2017-09" db="EMBL/GenBank/DDBJ databases">
        <authorList>
            <person name="Ehlers B."/>
            <person name="Leendertz F.H."/>
        </authorList>
    </citation>
    <scope>NUCLEOTIDE SEQUENCE [LARGE SCALE GENOMIC DNA]</scope>
    <source>
        <strain evidence="5 6">CGMCC 1.05381</strain>
    </source>
</reference>
<proteinExistence type="predicted"/>
<keyword evidence="3" id="KW-0902">Two-component regulatory system</keyword>
<dbReference type="Gene3D" id="3.30.450.40">
    <property type="match status" value="2"/>
</dbReference>
<dbReference type="CDD" id="cd16917">
    <property type="entry name" value="HATPase_UhpB-NarQ-NarX-like"/>
    <property type="match status" value="1"/>
</dbReference>
<dbReference type="SMART" id="SM00065">
    <property type="entry name" value="GAF"/>
    <property type="match status" value="2"/>
</dbReference>
<dbReference type="InterPro" id="IPR011712">
    <property type="entry name" value="Sig_transdc_His_kin_sub3_dim/P"/>
</dbReference>
<dbReference type="SUPFAM" id="SSF55874">
    <property type="entry name" value="ATPase domain of HSP90 chaperone/DNA topoisomerase II/histidine kinase"/>
    <property type="match status" value="1"/>
</dbReference>
<dbReference type="GO" id="GO:0016020">
    <property type="term" value="C:membrane"/>
    <property type="evidence" value="ECO:0007669"/>
    <property type="project" value="InterPro"/>
</dbReference>
<dbReference type="Pfam" id="PF07730">
    <property type="entry name" value="HisKA_3"/>
    <property type="match status" value="1"/>
</dbReference>
<keyword evidence="2" id="KW-0418">Kinase</keyword>
<organism evidence="5 6">
    <name type="scientific">Salinibacterium xinjiangense</name>
    <dbReference type="NCBI Taxonomy" id="386302"/>
    <lineage>
        <taxon>Bacteria</taxon>
        <taxon>Bacillati</taxon>
        <taxon>Actinomycetota</taxon>
        <taxon>Actinomycetes</taxon>
        <taxon>Micrococcales</taxon>
        <taxon>Microbacteriaceae</taxon>
        <taxon>Salinibacterium</taxon>
    </lineage>
</organism>
<feature type="domain" description="GAF" evidence="4">
    <location>
        <begin position="39"/>
        <end position="185"/>
    </location>
</feature>
<keyword evidence="1" id="KW-0808">Transferase</keyword>
<sequence>MTLLIARPGCDVDRLQDLATQGRLRALLRANEAIIGHLDLPVVLERIVGVAVNLVGAQYGALGVLSPDGGLEQFINVGMTPQQVKHIGNLPQGHGLLGALIDDPHPIRLPRLAEDPRSVGFPAHHPPMASFLGVPIRVRDEVYGNLYLSNQSSGEFSEDDEQLVVALAATAGIAIENARLFAETLRRQAWAAASAEITAALVSTDEGNSLNILTARMLTLADADVVWVLQPTNDPGQMIVTTARGIDEERIEGITMDAGGSIIGSVIEAGQPRQVDDGAGLRSLPGNRQQLGAVMAVPLAAPGRGVLLVARLAGRPRFARGDLEMAANFAGQASVAMEISAARAARQKVALLEDRGRIARDLHDHVIQQLFATGLELQNIAGQTQGDIAERISASVTNLDGSISQIRTVIFALSTSTREGTPAVRHAVIDLANEFAASLSKTPTVSFSGPVDLMITNDLADDVLAVTREALANVVKHAQAQHASIDLTVQYGWATLAITDDGHGIEGSTRRSGVVNLENRALDRGGSFTIDSDHHGTRLRWSVPIEVTR</sequence>
<dbReference type="InterPro" id="IPR029016">
    <property type="entry name" value="GAF-like_dom_sf"/>
</dbReference>
<dbReference type="EMBL" id="OCST01000001">
    <property type="protein sequence ID" value="SOE48285.1"/>
    <property type="molecule type" value="Genomic_DNA"/>
</dbReference>
<dbReference type="GO" id="GO:0046983">
    <property type="term" value="F:protein dimerization activity"/>
    <property type="evidence" value="ECO:0007669"/>
    <property type="project" value="InterPro"/>
</dbReference>